<accession>A0ACB0LRH5</accession>
<keyword evidence="2" id="KW-1185">Reference proteome</keyword>
<comment type="caution">
    <text evidence="1">The sequence shown here is derived from an EMBL/GenBank/DDBJ whole genome shotgun (WGS) entry which is preliminary data.</text>
</comment>
<reference evidence="1" key="1">
    <citation type="submission" date="2023-10" db="EMBL/GenBank/DDBJ databases">
        <authorList>
            <person name="Rodriguez Cubillos JULIANA M."/>
            <person name="De Vega J."/>
        </authorList>
    </citation>
    <scope>NUCLEOTIDE SEQUENCE</scope>
</reference>
<name>A0ACB0LRH5_TRIPR</name>
<dbReference type="EMBL" id="CASHSV030000615">
    <property type="protein sequence ID" value="CAJ2669737.1"/>
    <property type="molecule type" value="Genomic_DNA"/>
</dbReference>
<sequence length="129" mass="14381">MIQEVVEETKKEAEKWTSTWHSDDDYAIFGVTNGTETYCVSLLKKTCACRKWDLTGIPCCHVVSSIWHHRKKMQDCDMHVEKKVKKTTNGEGTSTKEPKAPKSKGKNGKKDNGPTEIGQGSKAPPATQD</sequence>
<protein>
    <submittedName>
        <fullName evidence="1">Uncharacterized protein</fullName>
    </submittedName>
</protein>
<evidence type="ECO:0000313" key="2">
    <source>
        <dbReference type="Proteomes" id="UP001177021"/>
    </source>
</evidence>
<evidence type="ECO:0000313" key="1">
    <source>
        <dbReference type="EMBL" id="CAJ2669737.1"/>
    </source>
</evidence>
<organism evidence="1 2">
    <name type="scientific">Trifolium pratense</name>
    <name type="common">Red clover</name>
    <dbReference type="NCBI Taxonomy" id="57577"/>
    <lineage>
        <taxon>Eukaryota</taxon>
        <taxon>Viridiplantae</taxon>
        <taxon>Streptophyta</taxon>
        <taxon>Embryophyta</taxon>
        <taxon>Tracheophyta</taxon>
        <taxon>Spermatophyta</taxon>
        <taxon>Magnoliopsida</taxon>
        <taxon>eudicotyledons</taxon>
        <taxon>Gunneridae</taxon>
        <taxon>Pentapetalae</taxon>
        <taxon>rosids</taxon>
        <taxon>fabids</taxon>
        <taxon>Fabales</taxon>
        <taxon>Fabaceae</taxon>
        <taxon>Papilionoideae</taxon>
        <taxon>50 kb inversion clade</taxon>
        <taxon>NPAAA clade</taxon>
        <taxon>Hologalegina</taxon>
        <taxon>IRL clade</taxon>
        <taxon>Trifolieae</taxon>
        <taxon>Trifolium</taxon>
    </lineage>
</organism>
<gene>
    <name evidence="1" type="ORF">MILVUS5_LOCUS33881</name>
</gene>
<proteinExistence type="predicted"/>
<dbReference type="Proteomes" id="UP001177021">
    <property type="component" value="Unassembled WGS sequence"/>
</dbReference>